<sequence>MTEALSTPTLQTRLLAVGSPIESIVQDFSVVYGAEYREIRGTKDLQRRTPSTKVAWQASRYLATGQDRLRFAWE</sequence>
<reference evidence="1 2" key="1">
    <citation type="submission" date="2023-04" db="EMBL/GenBank/DDBJ databases">
        <title>Australian commercial rhizobial inoculants.</title>
        <authorList>
            <person name="Kohlmeier M.G."/>
            <person name="O'Hara G.W."/>
            <person name="Colombi E."/>
            <person name="Ramsay J.P."/>
            <person name="Terpolilli J."/>
        </authorList>
    </citation>
    <scope>NUCLEOTIDE SEQUENCE [LARGE SCALE GENOMIC DNA]</scope>
    <source>
        <strain evidence="1 2">CB627</strain>
    </source>
</reference>
<name>A0ABY8JAT6_9BRAD</name>
<accession>A0ABY8JAT6</accession>
<organism evidence="1 2">
    <name type="scientific">Bradyrhizobium brasilense</name>
    <dbReference type="NCBI Taxonomy" id="1419277"/>
    <lineage>
        <taxon>Bacteria</taxon>
        <taxon>Pseudomonadati</taxon>
        <taxon>Pseudomonadota</taxon>
        <taxon>Alphaproteobacteria</taxon>
        <taxon>Hyphomicrobiales</taxon>
        <taxon>Nitrobacteraceae</taxon>
        <taxon>Bradyrhizobium</taxon>
    </lineage>
</organism>
<dbReference type="Proteomes" id="UP001221546">
    <property type="component" value="Chromosome"/>
</dbReference>
<dbReference type="EMBL" id="CP121646">
    <property type="protein sequence ID" value="WFU62679.1"/>
    <property type="molecule type" value="Genomic_DNA"/>
</dbReference>
<gene>
    <name evidence="1" type="ORF">QA636_35405</name>
</gene>
<evidence type="ECO:0000313" key="2">
    <source>
        <dbReference type="Proteomes" id="UP001221546"/>
    </source>
</evidence>
<protein>
    <submittedName>
        <fullName evidence="1">Uncharacterized protein</fullName>
    </submittedName>
</protein>
<dbReference type="RefSeq" id="WP_310885337.1">
    <property type="nucleotide sequence ID" value="NZ_CP121646.1"/>
</dbReference>
<proteinExistence type="predicted"/>
<evidence type="ECO:0000313" key="1">
    <source>
        <dbReference type="EMBL" id="WFU62679.1"/>
    </source>
</evidence>
<keyword evidence="2" id="KW-1185">Reference proteome</keyword>